<dbReference type="Proteomes" id="UP000694580">
    <property type="component" value="Chromosome 5"/>
</dbReference>
<dbReference type="PANTHER" id="PTHR21557">
    <property type="entry name" value="CORDON-BLEU"/>
    <property type="match status" value="1"/>
</dbReference>
<feature type="compositionally biased region" description="Polar residues" evidence="1">
    <location>
        <begin position="220"/>
        <end position="249"/>
    </location>
</feature>
<dbReference type="AlphaFoldDB" id="A0AAY4DUG0"/>
<dbReference type="InterPro" id="IPR039895">
    <property type="entry name" value="COBL-like"/>
</dbReference>
<reference evidence="3" key="3">
    <citation type="submission" date="2025-09" db="UniProtKB">
        <authorList>
            <consortium name="Ensembl"/>
        </authorList>
    </citation>
    <scope>IDENTIFICATION</scope>
</reference>
<feature type="compositionally biased region" description="Acidic residues" evidence="1">
    <location>
        <begin position="329"/>
        <end position="338"/>
    </location>
</feature>
<evidence type="ECO:0000313" key="4">
    <source>
        <dbReference type="Proteomes" id="UP000694580"/>
    </source>
</evidence>
<gene>
    <name evidence="3" type="primary">cobll1a</name>
</gene>
<evidence type="ECO:0000256" key="1">
    <source>
        <dbReference type="SAM" id="MobiDB-lite"/>
    </source>
</evidence>
<dbReference type="GO" id="GO:0003785">
    <property type="term" value="F:actin monomer binding"/>
    <property type="evidence" value="ECO:0007669"/>
    <property type="project" value="InterPro"/>
</dbReference>
<reference evidence="3" key="2">
    <citation type="submission" date="2025-08" db="UniProtKB">
        <authorList>
            <consortium name="Ensembl"/>
        </authorList>
    </citation>
    <scope>IDENTIFICATION</scope>
</reference>
<dbReference type="PANTHER" id="PTHR21557:SF2">
    <property type="entry name" value="CORDON-BLEU PROTEIN-LIKE 1"/>
    <property type="match status" value="1"/>
</dbReference>
<dbReference type="Ensembl" id="ENSDCDT00010059280.1">
    <property type="protein sequence ID" value="ENSDCDP00010048925.1"/>
    <property type="gene ID" value="ENSDCDG00010029382.1"/>
</dbReference>
<feature type="domain" description="Cordon-bleu ubiquitin-like" evidence="2">
    <location>
        <begin position="87"/>
        <end position="171"/>
    </location>
</feature>
<feature type="compositionally biased region" description="Polar residues" evidence="1">
    <location>
        <begin position="267"/>
        <end position="303"/>
    </location>
</feature>
<keyword evidence="4" id="KW-1185">Reference proteome</keyword>
<dbReference type="Pfam" id="PF09469">
    <property type="entry name" value="Cobl"/>
    <property type="match status" value="1"/>
</dbReference>
<name>A0AAY4DUG0_9TELE</name>
<feature type="region of interest" description="Disordered" evidence="1">
    <location>
        <begin position="375"/>
        <end position="426"/>
    </location>
</feature>
<dbReference type="GeneTree" id="ENSGT00530000063608"/>
<protein>
    <recommendedName>
        <fullName evidence="2">Cordon-bleu ubiquitin-like domain-containing protein</fullName>
    </recommendedName>
</protein>
<feature type="region of interest" description="Disordered" evidence="1">
    <location>
        <begin position="182"/>
        <end position="339"/>
    </location>
</feature>
<dbReference type="InterPro" id="IPR019025">
    <property type="entry name" value="Cordon-bleu_ubiquitin_domain"/>
</dbReference>
<evidence type="ECO:0000259" key="2">
    <source>
        <dbReference type="Pfam" id="PF09469"/>
    </source>
</evidence>
<organism evidence="3 4">
    <name type="scientific">Denticeps clupeoides</name>
    <name type="common">denticle herring</name>
    <dbReference type="NCBI Taxonomy" id="299321"/>
    <lineage>
        <taxon>Eukaryota</taxon>
        <taxon>Metazoa</taxon>
        <taxon>Chordata</taxon>
        <taxon>Craniata</taxon>
        <taxon>Vertebrata</taxon>
        <taxon>Euteleostomi</taxon>
        <taxon>Actinopterygii</taxon>
        <taxon>Neopterygii</taxon>
        <taxon>Teleostei</taxon>
        <taxon>Clupei</taxon>
        <taxon>Clupeiformes</taxon>
        <taxon>Denticipitoidei</taxon>
        <taxon>Denticipitidae</taxon>
        <taxon>Denticeps</taxon>
    </lineage>
</organism>
<proteinExistence type="predicted"/>
<reference evidence="3 4" key="1">
    <citation type="submission" date="2020-06" db="EMBL/GenBank/DDBJ databases">
        <authorList>
            <consortium name="Wellcome Sanger Institute Data Sharing"/>
        </authorList>
    </citation>
    <scope>NUCLEOTIDE SEQUENCE [LARGE SCALE GENOMIC DNA]</scope>
</reference>
<evidence type="ECO:0000313" key="3">
    <source>
        <dbReference type="Ensembl" id="ENSDCDP00010048925.1"/>
    </source>
</evidence>
<dbReference type="Gene3D" id="3.10.20.90">
    <property type="entry name" value="Phosphatidylinositol 3-kinase Catalytic Subunit, Chain A, domain 1"/>
    <property type="match status" value="1"/>
</dbReference>
<feature type="compositionally biased region" description="Polar residues" evidence="1">
    <location>
        <begin position="416"/>
        <end position="426"/>
    </location>
</feature>
<accession>A0AAY4DUG0</accession>
<feature type="compositionally biased region" description="Basic and acidic residues" evidence="1">
    <location>
        <begin position="390"/>
        <end position="402"/>
    </location>
</feature>
<sequence length="426" mass="46234">MEPTEELNLSVLLPGGQEKTAVVHGSKPVMDVLVMLCAQHHLNPSDHTIELLSSNQNHIKFKPNSLIGSLEVESAVLKHKGADEKSKKSGPHVPEATVRLVINYRKSHKTVVRVNPRVPIDQLLPAICNKCEFDLETTVFFRDSQSGEALDPTKSLNDHGLRELFAKDMKVISAPEAAVTPVHRAGKESNVLPGKQKSEKEKENRGFFSLFRKKKPGKGVSNSAPGSPTHTNQHLLSPNSLSASVNSGTLPLDMPKKRRAPLPPMLASQSYPSNLDTSEPIFSSSEAASGQQPVLRRVSSTESSLKRTKRKAPPPPPPLQSISAPADAAPEESSDEEYSVPLVPLEEVLEEMELPLCPRSDHSKEILSIDRPCEASVKRTSEAESEEAALDDKTEELDHTEGVAEGLGGTAGSAISRKQSTVQLRT</sequence>
<feature type="compositionally biased region" description="Basic and acidic residues" evidence="1">
    <location>
        <begin position="196"/>
        <end position="205"/>
    </location>
</feature>